<gene>
    <name evidence="2" type="ORF">E2C01_041919</name>
</gene>
<name>A0A5B7FL39_PORTR</name>
<evidence type="ECO:0000313" key="3">
    <source>
        <dbReference type="Proteomes" id="UP000324222"/>
    </source>
</evidence>
<dbReference type="EMBL" id="VSRR010008130">
    <property type="protein sequence ID" value="MPC48151.1"/>
    <property type="molecule type" value="Genomic_DNA"/>
</dbReference>
<protein>
    <recommendedName>
        <fullName evidence="4">Secreted protein</fullName>
    </recommendedName>
</protein>
<proteinExistence type="predicted"/>
<keyword evidence="1" id="KW-0732">Signal</keyword>
<organism evidence="2 3">
    <name type="scientific">Portunus trituberculatus</name>
    <name type="common">Swimming crab</name>
    <name type="synonym">Neptunus trituberculatus</name>
    <dbReference type="NCBI Taxonomy" id="210409"/>
    <lineage>
        <taxon>Eukaryota</taxon>
        <taxon>Metazoa</taxon>
        <taxon>Ecdysozoa</taxon>
        <taxon>Arthropoda</taxon>
        <taxon>Crustacea</taxon>
        <taxon>Multicrustacea</taxon>
        <taxon>Malacostraca</taxon>
        <taxon>Eumalacostraca</taxon>
        <taxon>Eucarida</taxon>
        <taxon>Decapoda</taxon>
        <taxon>Pleocyemata</taxon>
        <taxon>Brachyura</taxon>
        <taxon>Eubrachyura</taxon>
        <taxon>Portunoidea</taxon>
        <taxon>Portunidae</taxon>
        <taxon>Portuninae</taxon>
        <taxon>Portunus</taxon>
    </lineage>
</organism>
<evidence type="ECO:0000313" key="2">
    <source>
        <dbReference type="EMBL" id="MPC48151.1"/>
    </source>
</evidence>
<sequence length="76" mass="8148">MRALQWCLMSHWWAASDPLLVGGSTSSVSARPCLTSERCPVCGANHGTNPVPCSGGEVTWEILWLWESGGAGTPYK</sequence>
<reference evidence="2 3" key="1">
    <citation type="submission" date="2019-05" db="EMBL/GenBank/DDBJ databases">
        <title>Another draft genome of Portunus trituberculatus and its Hox gene families provides insights of decapod evolution.</title>
        <authorList>
            <person name="Jeong J.-H."/>
            <person name="Song I."/>
            <person name="Kim S."/>
            <person name="Choi T."/>
            <person name="Kim D."/>
            <person name="Ryu S."/>
            <person name="Kim W."/>
        </authorList>
    </citation>
    <scope>NUCLEOTIDE SEQUENCE [LARGE SCALE GENOMIC DNA]</scope>
    <source>
        <tissue evidence="2">Muscle</tissue>
    </source>
</reference>
<comment type="caution">
    <text evidence="2">The sequence shown here is derived from an EMBL/GenBank/DDBJ whole genome shotgun (WGS) entry which is preliminary data.</text>
</comment>
<evidence type="ECO:0000256" key="1">
    <source>
        <dbReference type="SAM" id="SignalP"/>
    </source>
</evidence>
<dbReference type="Proteomes" id="UP000324222">
    <property type="component" value="Unassembled WGS sequence"/>
</dbReference>
<feature type="chain" id="PRO_5022973669" description="Secreted protein" evidence="1">
    <location>
        <begin position="19"/>
        <end position="76"/>
    </location>
</feature>
<accession>A0A5B7FL39</accession>
<keyword evidence="3" id="KW-1185">Reference proteome</keyword>
<feature type="signal peptide" evidence="1">
    <location>
        <begin position="1"/>
        <end position="18"/>
    </location>
</feature>
<evidence type="ECO:0008006" key="4">
    <source>
        <dbReference type="Google" id="ProtNLM"/>
    </source>
</evidence>
<dbReference type="AlphaFoldDB" id="A0A5B7FL39"/>